<organism evidence="1 2">
    <name type="scientific">Nephila pilipes</name>
    <name type="common">Giant wood spider</name>
    <name type="synonym">Nephila maculata</name>
    <dbReference type="NCBI Taxonomy" id="299642"/>
    <lineage>
        <taxon>Eukaryota</taxon>
        <taxon>Metazoa</taxon>
        <taxon>Ecdysozoa</taxon>
        <taxon>Arthropoda</taxon>
        <taxon>Chelicerata</taxon>
        <taxon>Arachnida</taxon>
        <taxon>Araneae</taxon>
        <taxon>Araneomorphae</taxon>
        <taxon>Entelegynae</taxon>
        <taxon>Araneoidea</taxon>
        <taxon>Nephilidae</taxon>
        <taxon>Nephila</taxon>
    </lineage>
</organism>
<accession>A0A8X6K7C7</accession>
<evidence type="ECO:0000313" key="1">
    <source>
        <dbReference type="EMBL" id="GFS29121.1"/>
    </source>
</evidence>
<reference evidence="1" key="1">
    <citation type="submission" date="2020-08" db="EMBL/GenBank/DDBJ databases">
        <title>Multicomponent nature underlies the extraordinary mechanical properties of spider dragline silk.</title>
        <authorList>
            <person name="Kono N."/>
            <person name="Nakamura H."/>
            <person name="Mori M."/>
            <person name="Yoshida Y."/>
            <person name="Ohtoshi R."/>
            <person name="Malay A.D."/>
            <person name="Moran D.A.P."/>
            <person name="Tomita M."/>
            <person name="Numata K."/>
            <person name="Arakawa K."/>
        </authorList>
    </citation>
    <scope>NUCLEOTIDE SEQUENCE</scope>
</reference>
<gene>
    <name evidence="1" type="ORF">NPIL_655431</name>
</gene>
<proteinExistence type="predicted"/>
<sequence length="83" mass="9968">MAYDPMSVKYVTRDSPRLDRLETHRSVLHRSIEYGRDIQHRKTTKIWNSNQCDYLNSQLSISIISFFGRAWFFKEIENNNNNN</sequence>
<dbReference type="AlphaFoldDB" id="A0A8X6K7C7"/>
<name>A0A8X6K7C7_NEPPI</name>
<comment type="caution">
    <text evidence="1">The sequence shown here is derived from an EMBL/GenBank/DDBJ whole genome shotgun (WGS) entry which is preliminary data.</text>
</comment>
<dbReference type="EMBL" id="BMAW01041543">
    <property type="protein sequence ID" value="GFS29121.1"/>
    <property type="molecule type" value="Genomic_DNA"/>
</dbReference>
<protein>
    <submittedName>
        <fullName evidence="1">Uncharacterized protein</fullName>
    </submittedName>
</protein>
<keyword evidence="2" id="KW-1185">Reference proteome</keyword>
<evidence type="ECO:0000313" key="2">
    <source>
        <dbReference type="Proteomes" id="UP000887013"/>
    </source>
</evidence>
<dbReference type="Proteomes" id="UP000887013">
    <property type="component" value="Unassembled WGS sequence"/>
</dbReference>